<evidence type="ECO:0000313" key="12">
    <source>
        <dbReference type="Proteomes" id="UP000053240"/>
    </source>
</evidence>
<evidence type="ECO:0000256" key="7">
    <source>
        <dbReference type="ARBA" id="ARBA00023232"/>
    </source>
</evidence>
<feature type="chain" id="PRO_5008264480" description="maleylacetoacetate isomerase" evidence="8">
    <location>
        <begin position="20"/>
        <end position="529"/>
    </location>
</feature>
<dbReference type="SFLD" id="SFLDG00358">
    <property type="entry name" value="Main_(cytGST)"/>
    <property type="match status" value="1"/>
</dbReference>
<dbReference type="Pfam" id="PF13409">
    <property type="entry name" value="GST_N_2"/>
    <property type="match status" value="1"/>
</dbReference>
<dbReference type="PANTHER" id="PTHR42673:SF4">
    <property type="entry name" value="MALEYLACETOACETATE ISOMERASE"/>
    <property type="match status" value="1"/>
</dbReference>
<dbReference type="Pfam" id="PF14497">
    <property type="entry name" value="GST_C_3"/>
    <property type="match status" value="1"/>
</dbReference>
<dbReference type="InParanoid" id="A0A194QMG3"/>
<accession>A0A194QMG3</accession>
<evidence type="ECO:0000256" key="3">
    <source>
        <dbReference type="ARBA" id="ARBA00004671"/>
    </source>
</evidence>
<dbReference type="InterPro" id="IPR004046">
    <property type="entry name" value="GST_C"/>
</dbReference>
<dbReference type="Proteomes" id="UP000053240">
    <property type="component" value="Unassembled WGS sequence"/>
</dbReference>
<dbReference type="SUPFAM" id="SSF47616">
    <property type="entry name" value="GST C-terminal domain-like"/>
    <property type="match status" value="1"/>
</dbReference>
<comment type="similarity">
    <text evidence="4">Belongs to the GST superfamily. Zeta family.</text>
</comment>
<dbReference type="GO" id="GO:0006559">
    <property type="term" value="P:L-phenylalanine catabolic process"/>
    <property type="evidence" value="ECO:0007669"/>
    <property type="project" value="UniProtKB-UniPathway"/>
</dbReference>
<feature type="signal peptide" evidence="8">
    <location>
        <begin position="1"/>
        <end position="19"/>
    </location>
</feature>
<evidence type="ECO:0000259" key="9">
    <source>
        <dbReference type="PROSITE" id="PS50404"/>
    </source>
</evidence>
<dbReference type="EC" id="5.2.1.2" evidence="5"/>
<feature type="domain" description="GST N-terminal" evidence="9">
    <location>
        <begin position="317"/>
        <end position="399"/>
    </location>
</feature>
<name>A0A194QMG3_PAPMA</name>
<dbReference type="Gene3D" id="3.40.30.10">
    <property type="entry name" value="Glutaredoxin"/>
    <property type="match status" value="1"/>
</dbReference>
<dbReference type="AlphaFoldDB" id="A0A194QMG3"/>
<organism evidence="11 12">
    <name type="scientific">Papilio machaon</name>
    <name type="common">Old World swallowtail butterfly</name>
    <dbReference type="NCBI Taxonomy" id="76193"/>
    <lineage>
        <taxon>Eukaryota</taxon>
        <taxon>Metazoa</taxon>
        <taxon>Ecdysozoa</taxon>
        <taxon>Arthropoda</taxon>
        <taxon>Hexapoda</taxon>
        <taxon>Insecta</taxon>
        <taxon>Pterygota</taxon>
        <taxon>Neoptera</taxon>
        <taxon>Endopterygota</taxon>
        <taxon>Lepidoptera</taxon>
        <taxon>Glossata</taxon>
        <taxon>Ditrysia</taxon>
        <taxon>Papilionoidea</taxon>
        <taxon>Papilionidae</taxon>
        <taxon>Papilioninae</taxon>
        <taxon>Papilio</taxon>
    </lineage>
</organism>
<keyword evidence="6" id="KW-0828">Tyrosine catabolism</keyword>
<dbReference type="Gene3D" id="1.20.1050.10">
    <property type="match status" value="1"/>
</dbReference>
<dbReference type="GO" id="GO:0004364">
    <property type="term" value="F:glutathione transferase activity"/>
    <property type="evidence" value="ECO:0007669"/>
    <property type="project" value="TreeGrafter"/>
</dbReference>
<proteinExistence type="inferred from homology"/>
<evidence type="ECO:0000256" key="5">
    <source>
        <dbReference type="ARBA" id="ARBA00013199"/>
    </source>
</evidence>
<dbReference type="PANTHER" id="PTHR42673">
    <property type="entry name" value="MALEYLACETOACETATE ISOMERASE"/>
    <property type="match status" value="1"/>
</dbReference>
<evidence type="ECO:0000259" key="10">
    <source>
        <dbReference type="PROSITE" id="PS50405"/>
    </source>
</evidence>
<evidence type="ECO:0000256" key="4">
    <source>
        <dbReference type="ARBA" id="ARBA00010007"/>
    </source>
</evidence>
<keyword evidence="12" id="KW-1185">Reference proteome</keyword>
<keyword evidence="11" id="KW-0413">Isomerase</keyword>
<dbReference type="EMBL" id="KQ461195">
    <property type="protein sequence ID" value="KPJ06733.1"/>
    <property type="molecule type" value="Genomic_DNA"/>
</dbReference>
<dbReference type="GO" id="GO:0005737">
    <property type="term" value="C:cytoplasm"/>
    <property type="evidence" value="ECO:0007669"/>
    <property type="project" value="InterPro"/>
</dbReference>
<protein>
    <recommendedName>
        <fullName evidence="5">maleylacetoacetate isomerase</fullName>
        <ecNumber evidence="5">5.2.1.2</ecNumber>
    </recommendedName>
</protein>
<reference evidence="11 12" key="1">
    <citation type="journal article" date="2015" name="Nat. Commun.">
        <title>Outbred genome sequencing and CRISPR/Cas9 gene editing in butterflies.</title>
        <authorList>
            <person name="Li X."/>
            <person name="Fan D."/>
            <person name="Zhang W."/>
            <person name="Liu G."/>
            <person name="Zhang L."/>
            <person name="Zhao L."/>
            <person name="Fang X."/>
            <person name="Chen L."/>
            <person name="Dong Y."/>
            <person name="Chen Y."/>
            <person name="Ding Y."/>
            <person name="Zhao R."/>
            <person name="Feng M."/>
            <person name="Zhu Y."/>
            <person name="Feng Y."/>
            <person name="Jiang X."/>
            <person name="Zhu D."/>
            <person name="Xiang H."/>
            <person name="Feng X."/>
            <person name="Li S."/>
            <person name="Wang J."/>
            <person name="Zhang G."/>
            <person name="Kronforst M.R."/>
            <person name="Wang W."/>
        </authorList>
    </citation>
    <scope>NUCLEOTIDE SEQUENCE [LARGE SCALE GENOMIC DNA]</scope>
    <source>
        <strain evidence="11">Ya'a_city_454_Pm</strain>
        <tissue evidence="11">Whole body</tissue>
    </source>
</reference>
<keyword evidence="8" id="KW-0732">Signal</keyword>
<dbReference type="PROSITE" id="PS50404">
    <property type="entry name" value="GST_NTER"/>
    <property type="match status" value="1"/>
</dbReference>
<evidence type="ECO:0000256" key="2">
    <source>
        <dbReference type="ARBA" id="ARBA00001955"/>
    </source>
</evidence>
<dbReference type="GO" id="GO:0016034">
    <property type="term" value="F:maleylacetoacetate isomerase activity"/>
    <property type="evidence" value="ECO:0007669"/>
    <property type="project" value="UniProtKB-EC"/>
</dbReference>
<dbReference type="InterPro" id="IPR036282">
    <property type="entry name" value="Glutathione-S-Trfase_C_sf"/>
</dbReference>
<keyword evidence="7" id="KW-0585">Phenylalanine catabolism</keyword>
<evidence type="ECO:0000313" key="11">
    <source>
        <dbReference type="EMBL" id="KPJ06733.1"/>
    </source>
</evidence>
<dbReference type="GO" id="GO:0006572">
    <property type="term" value="P:L-tyrosine catabolic process"/>
    <property type="evidence" value="ECO:0007669"/>
    <property type="project" value="UniProtKB-KW"/>
</dbReference>
<evidence type="ECO:0000256" key="8">
    <source>
        <dbReference type="SAM" id="SignalP"/>
    </source>
</evidence>
<dbReference type="SFLD" id="SFLDS00019">
    <property type="entry name" value="Glutathione_Transferase_(cytos"/>
    <property type="match status" value="1"/>
</dbReference>
<gene>
    <name evidence="11" type="ORF">RR48_11780</name>
</gene>
<dbReference type="InterPro" id="IPR040079">
    <property type="entry name" value="Glutathione_S-Trfase"/>
</dbReference>
<dbReference type="InterPro" id="IPR036249">
    <property type="entry name" value="Thioredoxin-like_sf"/>
</dbReference>
<dbReference type="SUPFAM" id="SSF52833">
    <property type="entry name" value="Thioredoxin-like"/>
    <property type="match status" value="1"/>
</dbReference>
<evidence type="ECO:0000256" key="6">
    <source>
        <dbReference type="ARBA" id="ARBA00022878"/>
    </source>
</evidence>
<sequence>MGRSMLPILILTTVALSSSDVLPILFNKDYIQLYNIDTQDDNTYSARYQHSDTTNDIIHNKRTSQDYLALPIKEIKAMYPDIYNRDIKDYSDTANKEQNYDDEGFRKEQWHNYPRQLDRLHNTRYKEVEADKLKSEKDDAQTINGDIDDLTTDEIIFDTGDGNRNIYDTIIAATNPFLILKVQLSYLRDDNKKENNEDYNLPPFLSDYNEERKETDYNKALSVVPEPVANVVKVKREKPIKNKDNEISDEELFETENGNSDRRTVKKRIFSLWSRLQSLSHRGHELHHRRHLHAFYGSPDSNRNGIVTAQTRATFAERAVLYAYWLSSCSWRVRAALHLKRIPYDEKTVDIVREQSHLTDQYRAINPSQKVPALVIDGATIVESMAILQYLEDTRPDPTLTPKTPLLRARMTEICETIVSGIQPLQNIGLRSHFDSKEKFQSFAKYWTERGLRTVEDQLQSTAGKYCVRDQLTMADLCLVPQVYNGVNRYAIELNKYPILHKIYKSLLEEDIFKKTHPEVVKSEIVIEK</sequence>
<dbReference type="InterPro" id="IPR010987">
    <property type="entry name" value="Glutathione-S-Trfase_C-like"/>
</dbReference>
<dbReference type="InterPro" id="IPR005955">
    <property type="entry name" value="GST_Zeta"/>
</dbReference>
<feature type="domain" description="GST C-terminal" evidence="10">
    <location>
        <begin position="404"/>
        <end position="529"/>
    </location>
</feature>
<dbReference type="UniPathway" id="UPA00139">
    <property type="reaction ID" value="UER00340"/>
</dbReference>
<evidence type="ECO:0000256" key="1">
    <source>
        <dbReference type="ARBA" id="ARBA00001622"/>
    </source>
</evidence>
<comment type="catalytic activity">
    <reaction evidence="1">
        <text>4-maleylacetoacetate = 4-fumarylacetoacetate</text>
        <dbReference type="Rhea" id="RHEA:14817"/>
        <dbReference type="ChEBI" id="CHEBI:17105"/>
        <dbReference type="ChEBI" id="CHEBI:18034"/>
        <dbReference type="EC" id="5.2.1.2"/>
    </reaction>
</comment>
<dbReference type="InterPro" id="IPR004045">
    <property type="entry name" value="Glutathione_S-Trfase_N"/>
</dbReference>
<comment type="pathway">
    <text evidence="3">Amino-acid degradation; L-phenylalanine degradation; acetoacetate and fumarate from L-phenylalanine: step 5/6.</text>
</comment>
<dbReference type="PROSITE" id="PS50405">
    <property type="entry name" value="GST_CTER"/>
    <property type="match status" value="1"/>
</dbReference>
<dbReference type="InterPro" id="IPR034333">
    <property type="entry name" value="GST_Zeta_N"/>
</dbReference>
<dbReference type="CDD" id="cd03042">
    <property type="entry name" value="GST_N_Zeta"/>
    <property type="match status" value="1"/>
</dbReference>
<dbReference type="STRING" id="76193.A0A194QMG3"/>
<comment type="cofactor">
    <cofactor evidence="2">
        <name>glutathione</name>
        <dbReference type="ChEBI" id="CHEBI:57925"/>
    </cofactor>
</comment>
<dbReference type="NCBIfam" id="TIGR01262">
    <property type="entry name" value="maiA"/>
    <property type="match status" value="1"/>
</dbReference>
<dbReference type="GO" id="GO:0006749">
    <property type="term" value="P:glutathione metabolic process"/>
    <property type="evidence" value="ECO:0007669"/>
    <property type="project" value="TreeGrafter"/>
</dbReference>